<organism evidence="9 10">
    <name type="scientific">Croceibacterium soli</name>
    <dbReference type="NCBI Taxonomy" id="1739690"/>
    <lineage>
        <taxon>Bacteria</taxon>
        <taxon>Pseudomonadati</taxon>
        <taxon>Pseudomonadota</taxon>
        <taxon>Alphaproteobacteria</taxon>
        <taxon>Sphingomonadales</taxon>
        <taxon>Erythrobacteraceae</taxon>
        <taxon>Croceibacterium</taxon>
    </lineage>
</organism>
<keyword evidence="5" id="KW-0560">Oxidoreductase</keyword>
<evidence type="ECO:0000256" key="2">
    <source>
        <dbReference type="ARBA" id="ARBA00010790"/>
    </source>
</evidence>
<dbReference type="OrthoDB" id="9798604at2"/>
<feature type="domain" description="Glucose-methanol-choline oxidoreductase C-terminal" evidence="8">
    <location>
        <begin position="410"/>
        <end position="542"/>
    </location>
</feature>
<dbReference type="InterPro" id="IPR006076">
    <property type="entry name" value="FAD-dep_OxRdtase"/>
</dbReference>
<evidence type="ECO:0000256" key="3">
    <source>
        <dbReference type="ARBA" id="ARBA00022630"/>
    </source>
</evidence>
<accession>A0A6I4USU4</accession>
<keyword evidence="4" id="KW-0274">FAD</keyword>
<dbReference type="AlphaFoldDB" id="A0A6I4USU4"/>
<dbReference type="Pfam" id="PF01266">
    <property type="entry name" value="DAO"/>
    <property type="match status" value="1"/>
</dbReference>
<evidence type="ECO:0000256" key="1">
    <source>
        <dbReference type="ARBA" id="ARBA00001974"/>
    </source>
</evidence>
<reference evidence="9 10" key="1">
    <citation type="submission" date="2019-12" db="EMBL/GenBank/DDBJ databases">
        <title>Genomic-based taxomic classification of the family Erythrobacteraceae.</title>
        <authorList>
            <person name="Xu L."/>
        </authorList>
    </citation>
    <scope>NUCLEOTIDE SEQUENCE [LARGE SCALE GENOMIC DNA]</scope>
    <source>
        <strain evidence="9 10">MCCC 1K02066</strain>
    </source>
</reference>
<feature type="compositionally biased region" description="Basic and acidic residues" evidence="6">
    <location>
        <begin position="1"/>
        <end position="21"/>
    </location>
</feature>
<dbReference type="Pfam" id="PF05199">
    <property type="entry name" value="GMC_oxred_C"/>
    <property type="match status" value="1"/>
</dbReference>
<dbReference type="PANTHER" id="PTHR42784">
    <property type="entry name" value="PYRANOSE 2-OXIDASE"/>
    <property type="match status" value="1"/>
</dbReference>
<comment type="similarity">
    <text evidence="2">Belongs to the GMC oxidoreductase family.</text>
</comment>
<dbReference type="InterPro" id="IPR051473">
    <property type="entry name" value="P2Ox-like"/>
</dbReference>
<proteinExistence type="inferred from homology"/>
<evidence type="ECO:0000259" key="8">
    <source>
        <dbReference type="Pfam" id="PF05199"/>
    </source>
</evidence>
<comment type="cofactor">
    <cofactor evidence="1">
        <name>FAD</name>
        <dbReference type="ChEBI" id="CHEBI:57692"/>
    </cofactor>
</comment>
<dbReference type="Proteomes" id="UP000469159">
    <property type="component" value="Unassembled WGS sequence"/>
</dbReference>
<evidence type="ECO:0000313" key="9">
    <source>
        <dbReference type="EMBL" id="MXP42000.1"/>
    </source>
</evidence>
<evidence type="ECO:0000256" key="6">
    <source>
        <dbReference type="SAM" id="MobiDB-lite"/>
    </source>
</evidence>
<dbReference type="PANTHER" id="PTHR42784:SF1">
    <property type="entry name" value="PYRANOSE 2-OXIDASE"/>
    <property type="match status" value="1"/>
</dbReference>
<feature type="domain" description="FAD dependent oxidoreductase" evidence="7">
    <location>
        <begin position="40"/>
        <end position="250"/>
    </location>
</feature>
<evidence type="ECO:0000256" key="5">
    <source>
        <dbReference type="ARBA" id="ARBA00023002"/>
    </source>
</evidence>
<dbReference type="EMBL" id="WTYK01000005">
    <property type="protein sequence ID" value="MXP42000.1"/>
    <property type="molecule type" value="Genomic_DNA"/>
</dbReference>
<dbReference type="InterPro" id="IPR007867">
    <property type="entry name" value="GMC_OxRtase_C"/>
</dbReference>
<dbReference type="SUPFAM" id="SSF51905">
    <property type="entry name" value="FAD/NAD(P)-binding domain"/>
    <property type="match status" value="1"/>
</dbReference>
<dbReference type="RefSeq" id="WP_160746858.1">
    <property type="nucleotide sequence ID" value="NZ_WTYK01000005.1"/>
</dbReference>
<evidence type="ECO:0000256" key="4">
    <source>
        <dbReference type="ARBA" id="ARBA00022827"/>
    </source>
</evidence>
<keyword evidence="3" id="KW-0285">Flavoprotein</keyword>
<name>A0A6I4USU4_9SPHN</name>
<feature type="region of interest" description="Disordered" evidence="6">
    <location>
        <begin position="1"/>
        <end position="25"/>
    </location>
</feature>
<sequence>MDARAGDAPKPLHDPADRLPSERPGIVDFDRTHFDTHATDVCIIGSGVAGLTLARRLLAAGRTVTLLESGGTDYERAAAELNMGENVGEPYYRLDHARLRFFGGTAAIWGGRLAPLEPVDFERREWVPWSGWPVTYEEMRPYYAEARRVFGLPAEGPGTADLPRGVSLPDFDPGRIDLKLWSFDRQPDRFTFARCADLRSHPRCTIFTHATVTAIETDHDAGRVTALAVRGSKGRSARFTARTYVLAAGGIENARVLLASKAVVPQGLGNGHDLVGRFFMEHPHARGGRVETPYVWRLLKAFGRRHCVQRQLVAVLIGASKALQAREAMLNTSLTIAPRQPAGKSQFWGMRAYNRVKHDLDPTRRARSAWLRTKKLVQAVQPIVDPARPWLLHKLNRIELALLVRAEQAPNPDSRVTLSAERDRLGMPRVALDWRTSELDVHSVERLVAALGSEMERLGLGRVEPAAWLSEPDRRWRTDPLISAHPIGGYHHMGTTRMAEDPKQGVADGHGRVHGIDNLYIAGSSLFPTSGWANPTLTIAALSLRTADAIARRDGVAVAQASSARRETPS</sequence>
<protein>
    <submittedName>
        <fullName evidence="9">FAD-dependent oxidoreductase</fullName>
    </submittedName>
</protein>
<evidence type="ECO:0000313" key="10">
    <source>
        <dbReference type="Proteomes" id="UP000469159"/>
    </source>
</evidence>
<dbReference type="InterPro" id="IPR036188">
    <property type="entry name" value="FAD/NAD-bd_sf"/>
</dbReference>
<dbReference type="Gene3D" id="3.50.50.60">
    <property type="entry name" value="FAD/NAD(P)-binding domain"/>
    <property type="match status" value="2"/>
</dbReference>
<keyword evidence="10" id="KW-1185">Reference proteome</keyword>
<evidence type="ECO:0000259" key="7">
    <source>
        <dbReference type="Pfam" id="PF01266"/>
    </source>
</evidence>
<comment type="caution">
    <text evidence="9">The sequence shown here is derived from an EMBL/GenBank/DDBJ whole genome shotgun (WGS) entry which is preliminary data.</text>
</comment>
<gene>
    <name evidence="9" type="ORF">GRI75_10145</name>
</gene>
<dbReference type="GO" id="GO:0016614">
    <property type="term" value="F:oxidoreductase activity, acting on CH-OH group of donors"/>
    <property type="evidence" value="ECO:0007669"/>
    <property type="project" value="InterPro"/>
</dbReference>